<proteinExistence type="predicted"/>
<dbReference type="SUPFAM" id="SSF109854">
    <property type="entry name" value="DinB/YfiT-like putative metalloenzymes"/>
    <property type="match status" value="1"/>
</dbReference>
<dbReference type="STRING" id="479435.Kfla_2223"/>
<name>D2PTI6_KRIFD</name>
<evidence type="ECO:0000313" key="2">
    <source>
        <dbReference type="EMBL" id="ADB31299.1"/>
    </source>
</evidence>
<dbReference type="KEGG" id="kfl:Kfla_2223"/>
<dbReference type="GO" id="GO:0046872">
    <property type="term" value="F:metal ion binding"/>
    <property type="evidence" value="ECO:0007669"/>
    <property type="project" value="InterPro"/>
</dbReference>
<dbReference type="InterPro" id="IPR017520">
    <property type="entry name" value="CHP03086"/>
</dbReference>
<feature type="domain" description="Mycothiol-dependent maleylpyruvate isomerase metal-binding" evidence="1">
    <location>
        <begin position="10"/>
        <end position="92"/>
    </location>
</feature>
<dbReference type="InterPro" id="IPR024344">
    <property type="entry name" value="MDMPI_metal-binding"/>
</dbReference>
<dbReference type="AlphaFoldDB" id="D2PTI6"/>
<keyword evidence="3" id="KW-1185">Reference proteome</keyword>
<protein>
    <recommendedName>
        <fullName evidence="1">Mycothiol-dependent maleylpyruvate isomerase metal-binding domain-containing protein</fullName>
    </recommendedName>
</protein>
<gene>
    <name evidence="2" type="ordered locus">Kfla_2223</name>
</gene>
<dbReference type="OrthoDB" id="5185819at2"/>
<dbReference type="InterPro" id="IPR017517">
    <property type="entry name" value="Maleyloyr_isom"/>
</dbReference>
<dbReference type="eggNOG" id="COG1576">
    <property type="taxonomic scope" value="Bacteria"/>
</dbReference>
<dbReference type="HOGENOM" id="CLU_051661_2_1_11"/>
<dbReference type="NCBIfam" id="TIGR03083">
    <property type="entry name" value="maleylpyruvate isomerase family mycothiol-dependent enzyme"/>
    <property type="match status" value="1"/>
</dbReference>
<reference evidence="3" key="1">
    <citation type="submission" date="2009-09" db="EMBL/GenBank/DDBJ databases">
        <title>The complete genome of Kribbella flavida DSM 17836.</title>
        <authorList>
            <consortium name="US DOE Joint Genome Institute (JGI-PGF)"/>
            <person name="Lucas S."/>
            <person name="Copeland A."/>
            <person name="Lapidus A."/>
            <person name="Glavina del Rio T."/>
            <person name="Dalin E."/>
            <person name="Tice H."/>
            <person name="Bruce D."/>
            <person name="Goodwin L."/>
            <person name="Pitluck S."/>
            <person name="Kyrpides N."/>
            <person name="Mavromatis K."/>
            <person name="Ivanova N."/>
            <person name="Saunders E."/>
            <person name="Brettin T."/>
            <person name="Detter J.C."/>
            <person name="Han C."/>
            <person name="Larimer F."/>
            <person name="Land M."/>
            <person name="Hauser L."/>
            <person name="Markowitz V."/>
            <person name="Cheng J.-F."/>
            <person name="Hugenholtz P."/>
            <person name="Woyke T."/>
            <person name="Wu D."/>
            <person name="Pukall R."/>
            <person name="Klenk H.-P."/>
            <person name="Eisen J.A."/>
        </authorList>
    </citation>
    <scope>NUCLEOTIDE SEQUENCE [LARGE SCALE GENOMIC DNA]</scope>
    <source>
        <strain evidence="3">DSM 17836 / JCM 10339 / NBRC 14399</strain>
    </source>
</reference>
<organism evidence="2 3">
    <name type="scientific">Kribbella flavida (strain DSM 17836 / JCM 10339 / NBRC 14399)</name>
    <dbReference type="NCBI Taxonomy" id="479435"/>
    <lineage>
        <taxon>Bacteria</taxon>
        <taxon>Bacillati</taxon>
        <taxon>Actinomycetota</taxon>
        <taxon>Actinomycetes</taxon>
        <taxon>Propionibacteriales</taxon>
        <taxon>Kribbellaceae</taxon>
        <taxon>Kribbella</taxon>
    </lineage>
</organism>
<evidence type="ECO:0000259" key="1">
    <source>
        <dbReference type="Pfam" id="PF11716"/>
    </source>
</evidence>
<dbReference type="Gene3D" id="1.20.120.450">
    <property type="entry name" value="dinb family like domain"/>
    <property type="match status" value="1"/>
</dbReference>
<dbReference type="NCBIfam" id="TIGR03086">
    <property type="entry name" value="TIGR03086 family metal-binding protein"/>
    <property type="match status" value="1"/>
</dbReference>
<evidence type="ECO:0000313" key="3">
    <source>
        <dbReference type="Proteomes" id="UP000007967"/>
    </source>
</evidence>
<dbReference type="RefSeq" id="WP_012919855.1">
    <property type="nucleotide sequence ID" value="NC_013729.1"/>
</dbReference>
<accession>D2PTI6</accession>
<dbReference type="Proteomes" id="UP000007967">
    <property type="component" value="Chromosome"/>
</dbReference>
<dbReference type="EMBL" id="CP001736">
    <property type="protein sequence ID" value="ADB31299.1"/>
    <property type="molecule type" value="Genomic_DNA"/>
</dbReference>
<dbReference type="InterPro" id="IPR034660">
    <property type="entry name" value="DinB/YfiT-like"/>
</dbReference>
<sequence length="187" mass="19996">MTDPRPTLGLALDQVGRIIDAVRPEQLDLPTPCDEYAVRDLLGHLLSVVRRIDHALQGGNALDIPVITTGTDDWSADWKTYRAAADATLADDTLLTRVCRLPWGTVPGAGAVAAYSGELTTHSWDLATAISREDLLDPALAEAVLPTVQQFIPADPRGGPIPFGAVVPVPADATPYVRLAGWMGRRV</sequence>
<reference evidence="2 3" key="2">
    <citation type="journal article" date="2010" name="Stand. Genomic Sci.">
        <title>Complete genome sequence of Kribbella flavida type strain (IFO 14399).</title>
        <authorList>
            <person name="Pukall R."/>
            <person name="Lapidus A."/>
            <person name="Glavina Del Rio T."/>
            <person name="Copeland A."/>
            <person name="Tice H."/>
            <person name="Cheng J.-F."/>
            <person name="Lucas S."/>
            <person name="Chen F."/>
            <person name="Nolan M."/>
            <person name="LaButti K."/>
            <person name="Pati A."/>
            <person name="Ivanova N."/>
            <person name="Mavrommatis K."/>
            <person name="Mikhailova N."/>
            <person name="Pitluck S."/>
            <person name="Bruce D."/>
            <person name="Goodwin L."/>
            <person name="Land M."/>
            <person name="Hauser L."/>
            <person name="Chang Y.-J."/>
            <person name="Jeffries C.D."/>
            <person name="Chen A."/>
            <person name="Palaniappan K."/>
            <person name="Chain P."/>
            <person name="Rohde M."/>
            <person name="Goeker M."/>
            <person name="Bristow J."/>
            <person name="Eisen J.A."/>
            <person name="Markowitz V."/>
            <person name="Hugenholtz P."/>
            <person name="Kyrpides N.C."/>
            <person name="Klenk H.-P."/>
            <person name="Brettin T."/>
        </authorList>
    </citation>
    <scope>NUCLEOTIDE SEQUENCE [LARGE SCALE GENOMIC DNA]</scope>
    <source>
        <strain evidence="3">DSM 17836 / JCM 10339 / NBRC 14399</strain>
    </source>
</reference>
<dbReference type="Pfam" id="PF11716">
    <property type="entry name" value="MDMPI_N"/>
    <property type="match status" value="1"/>
</dbReference>